<comment type="similarity">
    <text evidence="7">Belongs to the binding-protein-dependent transport system permease family.</text>
</comment>
<feature type="transmembrane region" description="Helical" evidence="7">
    <location>
        <begin position="286"/>
        <end position="306"/>
    </location>
</feature>
<keyword evidence="3" id="KW-1003">Cell membrane</keyword>
<dbReference type="InterPro" id="IPR000515">
    <property type="entry name" value="MetI-like"/>
</dbReference>
<feature type="transmembrane region" description="Helical" evidence="7">
    <location>
        <begin position="30"/>
        <end position="52"/>
    </location>
</feature>
<dbReference type="GO" id="GO:0005886">
    <property type="term" value="C:plasma membrane"/>
    <property type="evidence" value="ECO:0007669"/>
    <property type="project" value="UniProtKB-SubCell"/>
</dbReference>
<accession>A0A8J4H366</accession>
<evidence type="ECO:0000259" key="8">
    <source>
        <dbReference type="PROSITE" id="PS50928"/>
    </source>
</evidence>
<keyword evidence="5 7" id="KW-1133">Transmembrane helix</keyword>
<dbReference type="EMBL" id="BOVK01000018">
    <property type="protein sequence ID" value="GIQ68800.1"/>
    <property type="molecule type" value="Genomic_DNA"/>
</dbReference>
<dbReference type="SUPFAM" id="SSF161098">
    <property type="entry name" value="MetI-like"/>
    <property type="match status" value="1"/>
</dbReference>
<dbReference type="Proteomes" id="UP000677918">
    <property type="component" value="Unassembled WGS sequence"/>
</dbReference>
<name>A0A8J4H366_9BACL</name>
<protein>
    <submittedName>
        <fullName evidence="9">Sugar ABC transporter permease</fullName>
    </submittedName>
</protein>
<comment type="caution">
    <text evidence="9">The sequence shown here is derived from an EMBL/GenBank/DDBJ whole genome shotgun (WGS) entry which is preliminary data.</text>
</comment>
<feature type="transmembrane region" description="Helical" evidence="7">
    <location>
        <begin position="178"/>
        <end position="203"/>
    </location>
</feature>
<feature type="transmembrane region" description="Helical" evidence="7">
    <location>
        <begin position="128"/>
        <end position="148"/>
    </location>
</feature>
<dbReference type="PROSITE" id="PS50928">
    <property type="entry name" value="ABC_TM1"/>
    <property type="match status" value="1"/>
</dbReference>
<dbReference type="Pfam" id="PF00528">
    <property type="entry name" value="BPD_transp_1"/>
    <property type="match status" value="1"/>
</dbReference>
<evidence type="ECO:0000256" key="2">
    <source>
        <dbReference type="ARBA" id="ARBA00022448"/>
    </source>
</evidence>
<reference evidence="9" key="1">
    <citation type="submission" date="2021-04" db="EMBL/GenBank/DDBJ databases">
        <title>Draft genome sequence of Xylanibacillus composti strain K13.</title>
        <authorList>
            <person name="Uke A."/>
            <person name="Chhe C."/>
            <person name="Baramee S."/>
            <person name="Kosugi A."/>
        </authorList>
    </citation>
    <scope>NUCLEOTIDE SEQUENCE</scope>
    <source>
        <strain evidence="9">K13</strain>
    </source>
</reference>
<dbReference type="PANTHER" id="PTHR43005">
    <property type="entry name" value="BLR7065 PROTEIN"/>
    <property type="match status" value="1"/>
</dbReference>
<feature type="transmembrane region" description="Helical" evidence="7">
    <location>
        <begin position="224"/>
        <end position="249"/>
    </location>
</feature>
<feature type="domain" description="ABC transmembrane type-1" evidence="8">
    <location>
        <begin position="91"/>
        <end position="305"/>
    </location>
</feature>
<gene>
    <name evidence="9" type="ORF">XYCOK13_16240</name>
</gene>
<evidence type="ECO:0000256" key="4">
    <source>
        <dbReference type="ARBA" id="ARBA00022692"/>
    </source>
</evidence>
<dbReference type="InterPro" id="IPR035906">
    <property type="entry name" value="MetI-like_sf"/>
</dbReference>
<evidence type="ECO:0000256" key="6">
    <source>
        <dbReference type="ARBA" id="ARBA00023136"/>
    </source>
</evidence>
<feature type="transmembrane region" description="Helical" evidence="7">
    <location>
        <begin position="95"/>
        <end position="116"/>
    </location>
</feature>
<evidence type="ECO:0000256" key="5">
    <source>
        <dbReference type="ARBA" id="ARBA00022989"/>
    </source>
</evidence>
<organism evidence="9 10">
    <name type="scientific">Xylanibacillus composti</name>
    <dbReference type="NCBI Taxonomy" id="1572762"/>
    <lineage>
        <taxon>Bacteria</taxon>
        <taxon>Bacillati</taxon>
        <taxon>Bacillota</taxon>
        <taxon>Bacilli</taxon>
        <taxon>Bacillales</taxon>
        <taxon>Paenibacillaceae</taxon>
        <taxon>Xylanibacillus</taxon>
    </lineage>
</organism>
<comment type="subcellular location">
    <subcellularLocation>
        <location evidence="1 7">Cell membrane</location>
        <topology evidence="1 7">Multi-pass membrane protein</topology>
    </subcellularLocation>
</comment>
<proteinExistence type="inferred from homology"/>
<evidence type="ECO:0000313" key="9">
    <source>
        <dbReference type="EMBL" id="GIQ68800.1"/>
    </source>
</evidence>
<evidence type="ECO:0000313" key="10">
    <source>
        <dbReference type="Proteomes" id="UP000677918"/>
    </source>
</evidence>
<evidence type="ECO:0000256" key="1">
    <source>
        <dbReference type="ARBA" id="ARBA00004651"/>
    </source>
</evidence>
<dbReference type="RefSeq" id="WP_213411506.1">
    <property type="nucleotide sequence ID" value="NZ_BOVK01000018.1"/>
</dbReference>
<dbReference type="CDD" id="cd06261">
    <property type="entry name" value="TM_PBP2"/>
    <property type="match status" value="1"/>
</dbReference>
<dbReference type="PANTHER" id="PTHR43005:SF1">
    <property type="entry name" value="SPERMIDINE_PUTRESCINE TRANSPORT SYSTEM PERMEASE PROTEIN"/>
    <property type="match status" value="1"/>
</dbReference>
<keyword evidence="2 7" id="KW-0813">Transport</keyword>
<sequence>MEDTQHVEATAGNPAVRSKRSKMNAFWKAALPYILISPGVIFVGAILIYPMISGVISSLFTQHPLNLSQREFVGLAHFKTLFSDKIFYMAFSNTLIWTLGVVFGQFALGLGIALMLNEKFPGRGIYRSLILIPWVVPMIAAALTWKWIYSADYGVLNYFLKQIGLISTNIDWLGNPSIALFSVIMTNVWKGIPFVAVVLLAGLQSIDNEMYEAAQVSGANLFQRFWYITLPSLKGVSIVVIVLTTIWTFNQFDLLYLMTKGGPSNSTQIIPVYTYLNAFNFFKMNYAAAVSTVGVVLLSVLAFWHLRTSKEEG</sequence>
<keyword evidence="4 7" id="KW-0812">Transmembrane</keyword>
<dbReference type="GO" id="GO:0055085">
    <property type="term" value="P:transmembrane transport"/>
    <property type="evidence" value="ECO:0007669"/>
    <property type="project" value="InterPro"/>
</dbReference>
<keyword evidence="10" id="KW-1185">Reference proteome</keyword>
<evidence type="ECO:0000256" key="7">
    <source>
        <dbReference type="RuleBase" id="RU363032"/>
    </source>
</evidence>
<keyword evidence="6 7" id="KW-0472">Membrane</keyword>
<dbReference type="Gene3D" id="1.10.3720.10">
    <property type="entry name" value="MetI-like"/>
    <property type="match status" value="1"/>
</dbReference>
<evidence type="ECO:0000256" key="3">
    <source>
        <dbReference type="ARBA" id="ARBA00022475"/>
    </source>
</evidence>
<dbReference type="AlphaFoldDB" id="A0A8J4H366"/>